<evidence type="ECO:0000313" key="2">
    <source>
        <dbReference type="Proteomes" id="UP000179807"/>
    </source>
</evidence>
<sequence length="589" mass="66665">MTNPNPAPVSQTPSDIMVFTLNLSQAANSPITPPHDADEKWASIAGPEEFISYTKLINHIGQCTNPSAVIDAFDPDSPQLDFVTSELSRHLGYLHKILKVNQFLQFTSQMRIDNETLTNILQPHQIALFTCTLHLLNKILSVIPDYNKQQQILLSFSEYLIPEELKKARKARPYIKTILYMPAKLINEEQKVWLLVNRDFNTISIFNFNDPETPRKVITLDQFIQDIYAEQLVFSSVMQPGTPVMSFCLITPNAGRTWIDAFSNKETDPLLTFLSSLPHIVDDIDKIPNDFKKQLSDIITAPDLDLARAICTVAANEFRDGEHTKNACMAVLSLLNTAGYLTQFVRCGFAEAISDTTDTTNILRMSSIASMSSGLILKQTDNDFAKTFAEAIKNDNGNLTDVVNHFMQLGGGFTPPMKFVLSAAFRSSRRKFPEYLVPLNAISSIFMLRYLATELTSISMDLAKLCQTLTLTLMFSTKVEQLPDELYPQMALFLVNLTHLTNSSITLPPFNINDLIIFLKYSKENNFYFHQIVTKLSDILKKPQHPMVWSVVELFENIYNGTDENFKTEMEGKTFLPARYVRKQAPSYE</sequence>
<name>A0A1J4JDL8_9EUKA</name>
<dbReference type="EMBL" id="MLAK01001237">
    <property type="protein sequence ID" value="OHS95533.1"/>
    <property type="molecule type" value="Genomic_DNA"/>
</dbReference>
<accession>A0A1J4JDL8</accession>
<dbReference type="RefSeq" id="XP_068348670.1">
    <property type="nucleotide sequence ID" value="XM_068495440.1"/>
</dbReference>
<evidence type="ECO:0000313" key="1">
    <source>
        <dbReference type="EMBL" id="OHS95533.1"/>
    </source>
</evidence>
<organism evidence="1 2">
    <name type="scientific">Tritrichomonas foetus</name>
    <dbReference type="NCBI Taxonomy" id="1144522"/>
    <lineage>
        <taxon>Eukaryota</taxon>
        <taxon>Metamonada</taxon>
        <taxon>Parabasalia</taxon>
        <taxon>Tritrichomonadida</taxon>
        <taxon>Tritrichomonadidae</taxon>
        <taxon>Tritrichomonas</taxon>
    </lineage>
</organism>
<dbReference type="OrthoDB" id="10569118at2759"/>
<reference evidence="1" key="1">
    <citation type="submission" date="2016-10" db="EMBL/GenBank/DDBJ databases">
        <authorList>
            <person name="Benchimol M."/>
            <person name="Almeida L.G."/>
            <person name="Vasconcelos A.T."/>
            <person name="Perreira-Neves A."/>
            <person name="Rosa I.A."/>
            <person name="Tasca T."/>
            <person name="Bogo M.R."/>
            <person name="de Souza W."/>
        </authorList>
    </citation>
    <scope>NUCLEOTIDE SEQUENCE [LARGE SCALE GENOMIC DNA]</scope>
    <source>
        <strain evidence="1">K</strain>
    </source>
</reference>
<comment type="caution">
    <text evidence="1">The sequence shown here is derived from an EMBL/GenBank/DDBJ whole genome shotgun (WGS) entry which is preliminary data.</text>
</comment>
<dbReference type="SUPFAM" id="SSF48350">
    <property type="entry name" value="GTPase activation domain, GAP"/>
    <property type="match status" value="1"/>
</dbReference>
<dbReference type="InterPro" id="IPR008936">
    <property type="entry name" value="Rho_GTPase_activation_prot"/>
</dbReference>
<evidence type="ECO:0008006" key="3">
    <source>
        <dbReference type="Google" id="ProtNLM"/>
    </source>
</evidence>
<gene>
    <name evidence="1" type="ORF">TRFO_10408</name>
</gene>
<dbReference type="AlphaFoldDB" id="A0A1J4JDL8"/>
<protein>
    <recommendedName>
        <fullName evidence="3">Ras-GAP domain-containing protein</fullName>
    </recommendedName>
</protein>
<dbReference type="VEuPathDB" id="TrichDB:TRFO_10408"/>
<proteinExistence type="predicted"/>
<dbReference type="Proteomes" id="UP000179807">
    <property type="component" value="Unassembled WGS sequence"/>
</dbReference>
<keyword evidence="2" id="KW-1185">Reference proteome</keyword>
<dbReference type="GeneID" id="94830144"/>